<dbReference type="RefSeq" id="XP_052946886.1">
    <property type="nucleotide sequence ID" value="XM_053087050.1"/>
</dbReference>
<protein>
    <recommendedName>
        <fullName evidence="2">Tetrahydrofolate dehydrogenase/cyclohydrolase catalytic domain-containing protein</fullName>
    </recommendedName>
</protein>
<dbReference type="PANTHER" id="PTHR48099">
    <property type="entry name" value="C-1-TETRAHYDROFOLATE SYNTHASE, CYTOPLASMIC-RELATED"/>
    <property type="match status" value="1"/>
</dbReference>
<dbReference type="GO" id="GO:0009113">
    <property type="term" value="P:purine nucleobase biosynthetic process"/>
    <property type="evidence" value="ECO:0007669"/>
    <property type="project" value="TreeGrafter"/>
</dbReference>
<organism evidence="3 4">
    <name type="scientific">Dioszegia hungarica</name>
    <dbReference type="NCBI Taxonomy" id="4972"/>
    <lineage>
        <taxon>Eukaryota</taxon>
        <taxon>Fungi</taxon>
        <taxon>Dikarya</taxon>
        <taxon>Basidiomycota</taxon>
        <taxon>Agaricomycotina</taxon>
        <taxon>Tremellomycetes</taxon>
        <taxon>Tremellales</taxon>
        <taxon>Bulleribasidiaceae</taxon>
        <taxon>Dioszegia</taxon>
    </lineage>
</organism>
<dbReference type="InterPro" id="IPR046346">
    <property type="entry name" value="Aminoacid_DH-like_N_sf"/>
</dbReference>
<dbReference type="SUPFAM" id="SSF51735">
    <property type="entry name" value="NAD(P)-binding Rossmann-fold domains"/>
    <property type="match status" value="1"/>
</dbReference>
<dbReference type="Gene3D" id="3.40.50.10860">
    <property type="entry name" value="Leucine Dehydrogenase, chain A, domain 1"/>
    <property type="match status" value="1"/>
</dbReference>
<evidence type="ECO:0000313" key="4">
    <source>
        <dbReference type="Proteomes" id="UP001164286"/>
    </source>
</evidence>
<dbReference type="PANTHER" id="PTHR48099:SF3">
    <property type="entry name" value="METHYLENETETRAHYDROFOLATE DEHYDROGENASE [NAD(+)]"/>
    <property type="match status" value="1"/>
</dbReference>
<dbReference type="SUPFAM" id="SSF53223">
    <property type="entry name" value="Aminoacid dehydrogenase-like, N-terminal domain"/>
    <property type="match status" value="1"/>
</dbReference>
<dbReference type="GO" id="GO:0004487">
    <property type="term" value="F:methylenetetrahydrofolate dehydrogenase (NAD+) activity"/>
    <property type="evidence" value="ECO:0007669"/>
    <property type="project" value="TreeGrafter"/>
</dbReference>
<gene>
    <name evidence="3" type="ORF">MKK02DRAFT_25493</name>
</gene>
<proteinExistence type="predicted"/>
<dbReference type="GeneID" id="77726251"/>
<dbReference type="GO" id="GO:0004488">
    <property type="term" value="F:methylenetetrahydrofolate dehydrogenase (NADP+) activity"/>
    <property type="evidence" value="ECO:0007669"/>
    <property type="project" value="InterPro"/>
</dbReference>
<dbReference type="InterPro" id="IPR000672">
    <property type="entry name" value="THF_DH/CycHdrlase"/>
</dbReference>
<dbReference type="Gene3D" id="3.40.50.720">
    <property type="entry name" value="NAD(P)-binding Rossmann-like Domain"/>
    <property type="match status" value="1"/>
</dbReference>
<name>A0AA38LWT2_9TREE</name>
<accession>A0AA38LWT2</accession>
<feature type="compositionally biased region" description="Low complexity" evidence="1">
    <location>
        <begin position="36"/>
        <end position="54"/>
    </location>
</feature>
<keyword evidence="4" id="KW-1185">Reference proteome</keyword>
<dbReference type="GO" id="GO:0004477">
    <property type="term" value="F:methenyltetrahydrofolate cyclohydrolase activity"/>
    <property type="evidence" value="ECO:0007669"/>
    <property type="project" value="TreeGrafter"/>
</dbReference>
<feature type="region of interest" description="Disordered" evidence="1">
    <location>
        <begin position="1"/>
        <end position="61"/>
    </location>
</feature>
<sequence>MSTFYYPSSTLDVPSSKSSASGEFFPESRRGSCTDSLFSDRSGSSSITLVSSTGQPRKHSLSGLELPLRQSHDTSCHLCGYPVQPIPIPAASAPDLAIEGRPFPINATRDLVIDHLKPLLASVASRGRNLRIVGLLMSEDEGCAMYSKMTGVNCGKLQVDYEVRDMRSQRDMAVLQAEIKRLNEDMEVDGLIFYTPCFGVEQDKEIRSWISPRIDVEGFHPSYWSEATRIAPPLLTENTNSASLADAPIYPCTPLAVVRALQLQGLYNVSAPAGSRLAGKVVTVVNRSDTVGLPLASMFVNEGALVFSIDITSTQVWESHNPSLGPCISNTILDTNTIYSMSDVVVSAVPSRAFKIPTSALKPGVVAINVASGMNNFEADVKTKASRAAERMGSLTVMMLVMNALALRARSVFE</sequence>
<evidence type="ECO:0000313" key="3">
    <source>
        <dbReference type="EMBL" id="KAI9637109.1"/>
    </source>
</evidence>
<dbReference type="InterPro" id="IPR020630">
    <property type="entry name" value="THF_DH/CycHdrlase_cat_dom"/>
</dbReference>
<dbReference type="Proteomes" id="UP001164286">
    <property type="component" value="Unassembled WGS sequence"/>
</dbReference>
<dbReference type="GO" id="GO:0035999">
    <property type="term" value="P:tetrahydrofolate interconversion"/>
    <property type="evidence" value="ECO:0007669"/>
    <property type="project" value="TreeGrafter"/>
</dbReference>
<evidence type="ECO:0000259" key="2">
    <source>
        <dbReference type="Pfam" id="PF00763"/>
    </source>
</evidence>
<reference evidence="3" key="1">
    <citation type="journal article" date="2022" name="G3 (Bethesda)">
        <title>High quality genome of the basidiomycete yeast Dioszegia hungarica PDD-24b-2 isolated from cloud water.</title>
        <authorList>
            <person name="Jarrige D."/>
            <person name="Haridas S."/>
            <person name="Bleykasten-Grosshans C."/>
            <person name="Joly M."/>
            <person name="Nadalig T."/>
            <person name="Sancelme M."/>
            <person name="Vuilleumier S."/>
            <person name="Grigoriev I.V."/>
            <person name="Amato P."/>
            <person name="Bringel F."/>
        </authorList>
    </citation>
    <scope>NUCLEOTIDE SEQUENCE</scope>
    <source>
        <strain evidence="3">PDD-24b-2</strain>
    </source>
</reference>
<dbReference type="GO" id="GO:0005829">
    <property type="term" value="C:cytosol"/>
    <property type="evidence" value="ECO:0007669"/>
    <property type="project" value="TreeGrafter"/>
</dbReference>
<dbReference type="InterPro" id="IPR036291">
    <property type="entry name" value="NAD(P)-bd_dom_sf"/>
</dbReference>
<dbReference type="EMBL" id="JAKWFO010000005">
    <property type="protein sequence ID" value="KAI9637109.1"/>
    <property type="molecule type" value="Genomic_DNA"/>
</dbReference>
<evidence type="ECO:0000256" key="1">
    <source>
        <dbReference type="SAM" id="MobiDB-lite"/>
    </source>
</evidence>
<feature type="domain" description="Tetrahydrofolate dehydrogenase/cyclohydrolase catalytic" evidence="2">
    <location>
        <begin position="120"/>
        <end position="217"/>
    </location>
</feature>
<dbReference type="AlphaFoldDB" id="A0AA38LWT2"/>
<dbReference type="PRINTS" id="PR00085">
    <property type="entry name" value="THFDHDRGNASE"/>
</dbReference>
<dbReference type="Pfam" id="PF00763">
    <property type="entry name" value="THF_DHG_CYH"/>
    <property type="match status" value="1"/>
</dbReference>
<feature type="compositionally biased region" description="Polar residues" evidence="1">
    <location>
        <begin position="1"/>
        <end position="21"/>
    </location>
</feature>
<comment type="caution">
    <text evidence="3">The sequence shown here is derived from an EMBL/GenBank/DDBJ whole genome shotgun (WGS) entry which is preliminary data.</text>
</comment>